<feature type="region of interest" description="Disordered" evidence="1">
    <location>
        <begin position="39"/>
        <end position="74"/>
    </location>
</feature>
<evidence type="ECO:0000313" key="3">
    <source>
        <dbReference type="Proteomes" id="UP000008021"/>
    </source>
</evidence>
<dbReference type="HOGENOM" id="CLU_185588_0_0_1"/>
<protein>
    <recommendedName>
        <fullName evidence="4">No apical meristem-associated C-terminal domain-containing protein</fullName>
    </recommendedName>
</protein>
<proteinExistence type="predicted"/>
<reference evidence="2" key="1">
    <citation type="submission" date="2015-04" db="UniProtKB">
        <authorList>
            <consortium name="EnsemblPlants"/>
        </authorList>
    </citation>
    <scope>IDENTIFICATION</scope>
</reference>
<evidence type="ECO:0000313" key="2">
    <source>
        <dbReference type="EnsemblPlants" id="OMERI07G23670.1"/>
    </source>
</evidence>
<dbReference type="Gramene" id="OMERI07G23670.1">
    <property type="protein sequence ID" value="OMERI07G23670.1"/>
    <property type="gene ID" value="OMERI07G23670"/>
</dbReference>
<dbReference type="Proteomes" id="UP000008021">
    <property type="component" value="Chromosome 7"/>
</dbReference>
<feature type="compositionally biased region" description="Polar residues" evidence="1">
    <location>
        <begin position="49"/>
        <end position="61"/>
    </location>
</feature>
<dbReference type="AlphaFoldDB" id="A0A0E0EGF9"/>
<dbReference type="PANTHER" id="PTHR45023:SF15">
    <property type="entry name" value="OS07G0575233 PROTEIN"/>
    <property type="match status" value="1"/>
</dbReference>
<sequence length="74" mass="8864">MVMNLAHEIFKKENKDKPFTLEYMWREVKDLPKWRRIVQEDSGNKRTKVSSSRAYTSSSNQDTEDQGHKAKYNR</sequence>
<name>A0A0E0EGF9_9ORYZ</name>
<evidence type="ECO:0008006" key="4">
    <source>
        <dbReference type="Google" id="ProtNLM"/>
    </source>
</evidence>
<reference evidence="2" key="2">
    <citation type="submission" date="2018-05" db="EMBL/GenBank/DDBJ databases">
        <title>OmerRS3 (Oryza meridionalis Reference Sequence Version 3).</title>
        <authorList>
            <person name="Zhang J."/>
            <person name="Kudrna D."/>
            <person name="Lee S."/>
            <person name="Talag J."/>
            <person name="Welchert J."/>
            <person name="Wing R.A."/>
        </authorList>
    </citation>
    <scope>NUCLEOTIDE SEQUENCE [LARGE SCALE GENOMIC DNA]</scope>
    <source>
        <strain evidence="2">cv. OR44</strain>
    </source>
</reference>
<accession>A0A0E0EGF9</accession>
<evidence type="ECO:0000256" key="1">
    <source>
        <dbReference type="SAM" id="MobiDB-lite"/>
    </source>
</evidence>
<keyword evidence="3" id="KW-1185">Reference proteome</keyword>
<dbReference type="PANTHER" id="PTHR45023">
    <property type="match status" value="1"/>
</dbReference>
<dbReference type="EnsemblPlants" id="OMERI07G23670.1">
    <property type="protein sequence ID" value="OMERI07G23670.1"/>
    <property type="gene ID" value="OMERI07G23670"/>
</dbReference>
<organism evidence="2">
    <name type="scientific">Oryza meridionalis</name>
    <dbReference type="NCBI Taxonomy" id="40149"/>
    <lineage>
        <taxon>Eukaryota</taxon>
        <taxon>Viridiplantae</taxon>
        <taxon>Streptophyta</taxon>
        <taxon>Embryophyta</taxon>
        <taxon>Tracheophyta</taxon>
        <taxon>Spermatophyta</taxon>
        <taxon>Magnoliopsida</taxon>
        <taxon>Liliopsida</taxon>
        <taxon>Poales</taxon>
        <taxon>Poaceae</taxon>
        <taxon>BOP clade</taxon>
        <taxon>Oryzoideae</taxon>
        <taxon>Oryzeae</taxon>
        <taxon>Oryzinae</taxon>
        <taxon>Oryza</taxon>
    </lineage>
</organism>